<dbReference type="InParanoid" id="A0A7N2LLW2"/>
<evidence type="ECO:0000256" key="13">
    <source>
        <dbReference type="SAM" id="SignalP"/>
    </source>
</evidence>
<evidence type="ECO:0000256" key="10">
    <source>
        <dbReference type="ARBA" id="ARBA00023170"/>
    </source>
</evidence>
<dbReference type="FunFam" id="3.80.10.10:FF:000111">
    <property type="entry name" value="LRR receptor-like serine/threonine-protein kinase ERECTA"/>
    <property type="match status" value="1"/>
</dbReference>
<dbReference type="Proteomes" id="UP000594261">
    <property type="component" value="Chromosome 5"/>
</dbReference>
<comment type="similarity">
    <text evidence="2">Belongs to the RLP family.</text>
</comment>
<dbReference type="Pfam" id="PF23598">
    <property type="entry name" value="LRR_14"/>
    <property type="match status" value="1"/>
</dbReference>
<feature type="domain" description="Disease resistance R13L4/SHOC-2-like LRR" evidence="15">
    <location>
        <begin position="256"/>
        <end position="424"/>
    </location>
</feature>
<dbReference type="PANTHER" id="PTHR48063:SF98">
    <property type="entry name" value="LRR RECEPTOR-LIKE SERINE_THREONINE-PROTEIN KINASE FLS2"/>
    <property type="match status" value="1"/>
</dbReference>
<dbReference type="PANTHER" id="PTHR48063">
    <property type="entry name" value="LRR RECEPTOR-LIKE KINASE"/>
    <property type="match status" value="1"/>
</dbReference>
<evidence type="ECO:0000256" key="9">
    <source>
        <dbReference type="ARBA" id="ARBA00023136"/>
    </source>
</evidence>
<evidence type="ECO:0000256" key="12">
    <source>
        <dbReference type="SAM" id="Phobius"/>
    </source>
</evidence>
<evidence type="ECO:0000256" key="5">
    <source>
        <dbReference type="ARBA" id="ARBA00022692"/>
    </source>
</evidence>
<evidence type="ECO:0000256" key="11">
    <source>
        <dbReference type="ARBA" id="ARBA00023180"/>
    </source>
</evidence>
<dbReference type="RefSeq" id="XP_030969644.1">
    <property type="nucleotide sequence ID" value="XM_031113784.1"/>
</dbReference>
<evidence type="ECO:0000256" key="2">
    <source>
        <dbReference type="ARBA" id="ARBA00009592"/>
    </source>
</evidence>
<organism evidence="16 17">
    <name type="scientific">Quercus lobata</name>
    <name type="common">Valley oak</name>
    <dbReference type="NCBI Taxonomy" id="97700"/>
    <lineage>
        <taxon>Eukaryota</taxon>
        <taxon>Viridiplantae</taxon>
        <taxon>Streptophyta</taxon>
        <taxon>Embryophyta</taxon>
        <taxon>Tracheophyta</taxon>
        <taxon>Spermatophyta</taxon>
        <taxon>Magnoliopsida</taxon>
        <taxon>eudicotyledons</taxon>
        <taxon>Gunneridae</taxon>
        <taxon>Pentapetalae</taxon>
        <taxon>rosids</taxon>
        <taxon>fabids</taxon>
        <taxon>Fagales</taxon>
        <taxon>Fagaceae</taxon>
        <taxon>Quercus</taxon>
    </lineage>
</organism>
<name>A0A7N2LLW2_QUELO</name>
<keyword evidence="3" id="KW-1003">Cell membrane</keyword>
<keyword evidence="7" id="KW-0677">Repeat</keyword>
<gene>
    <name evidence="16" type="primary">LOC115989911</name>
</gene>
<comment type="subcellular location">
    <subcellularLocation>
        <location evidence="1">Cell membrane</location>
        <topology evidence="1">Single-pass type I membrane protein</topology>
    </subcellularLocation>
</comment>
<evidence type="ECO:0008006" key="18">
    <source>
        <dbReference type="Google" id="ProtNLM"/>
    </source>
</evidence>
<dbReference type="GO" id="GO:0005886">
    <property type="term" value="C:plasma membrane"/>
    <property type="evidence" value="ECO:0007669"/>
    <property type="project" value="UniProtKB-SubCell"/>
</dbReference>
<proteinExistence type="inferred from homology"/>
<evidence type="ECO:0000256" key="6">
    <source>
        <dbReference type="ARBA" id="ARBA00022729"/>
    </source>
</evidence>
<feature type="chain" id="PRO_5029530763" description="Leucine-rich repeat-containing N-terminal plant-type domain-containing protein" evidence="13">
    <location>
        <begin position="22"/>
        <end position="915"/>
    </location>
</feature>
<evidence type="ECO:0000256" key="1">
    <source>
        <dbReference type="ARBA" id="ARBA00004251"/>
    </source>
</evidence>
<evidence type="ECO:0000256" key="7">
    <source>
        <dbReference type="ARBA" id="ARBA00022737"/>
    </source>
</evidence>
<dbReference type="InterPro" id="IPR003591">
    <property type="entry name" value="Leu-rich_rpt_typical-subtyp"/>
</dbReference>
<evidence type="ECO:0000256" key="8">
    <source>
        <dbReference type="ARBA" id="ARBA00022989"/>
    </source>
</evidence>
<dbReference type="FunFam" id="3.80.10.10:FF:001347">
    <property type="entry name" value="LRR receptor-like serine/threonine-protein kinase GSO2"/>
    <property type="match status" value="1"/>
</dbReference>
<dbReference type="InterPro" id="IPR013210">
    <property type="entry name" value="LRR_N_plant-typ"/>
</dbReference>
<evidence type="ECO:0000259" key="15">
    <source>
        <dbReference type="Pfam" id="PF23598"/>
    </source>
</evidence>
<keyword evidence="6 13" id="KW-0732">Signal</keyword>
<evidence type="ECO:0000313" key="17">
    <source>
        <dbReference type="Proteomes" id="UP000594261"/>
    </source>
</evidence>
<dbReference type="EMBL" id="LRBV02000005">
    <property type="status" value="NOT_ANNOTATED_CDS"/>
    <property type="molecule type" value="Genomic_DNA"/>
</dbReference>
<keyword evidence="10" id="KW-0675">Receptor</keyword>
<dbReference type="Gramene" id="QL05p010029:mrna">
    <property type="protein sequence ID" value="QL05p010029:mrna:CDS:2"/>
    <property type="gene ID" value="QL05p010029"/>
</dbReference>
<keyword evidence="8 12" id="KW-1133">Transmembrane helix</keyword>
<keyword evidence="4" id="KW-0433">Leucine-rich repeat</keyword>
<dbReference type="SMART" id="SM00369">
    <property type="entry name" value="LRR_TYP"/>
    <property type="match status" value="8"/>
</dbReference>
<evidence type="ECO:0000256" key="4">
    <source>
        <dbReference type="ARBA" id="ARBA00022614"/>
    </source>
</evidence>
<feature type="domain" description="Leucine-rich repeat-containing N-terminal plant-type" evidence="14">
    <location>
        <begin position="35"/>
        <end position="73"/>
    </location>
</feature>
<dbReference type="KEGG" id="qlo:115989911"/>
<evidence type="ECO:0000256" key="3">
    <source>
        <dbReference type="ARBA" id="ARBA00022475"/>
    </source>
</evidence>
<reference evidence="16" key="2">
    <citation type="submission" date="2021-01" db="UniProtKB">
        <authorList>
            <consortium name="EnsemblPlants"/>
        </authorList>
    </citation>
    <scope>IDENTIFICATION</scope>
</reference>
<dbReference type="OrthoDB" id="635273at2759"/>
<dbReference type="AlphaFoldDB" id="A0A7N2LLW2"/>
<dbReference type="Gene3D" id="3.80.10.10">
    <property type="entry name" value="Ribonuclease Inhibitor"/>
    <property type="match status" value="4"/>
</dbReference>
<dbReference type="InterPro" id="IPR055414">
    <property type="entry name" value="LRR_R13L4/SHOC2-like"/>
</dbReference>
<keyword evidence="9 12" id="KW-0472">Membrane</keyword>
<feature type="transmembrane region" description="Helical" evidence="12">
    <location>
        <begin position="846"/>
        <end position="867"/>
    </location>
</feature>
<sequence length="915" mass="103292">MGAYFATHVLFLLWFFSATFTSSFFKANSNFTCNERDKQALLTLKRGLTDPLNRLSSWSDQEDCCRWDRVRCDNKTGRVTELDLSHTRSSGEISSSLLELEFLNYFDLRWNNFNCTTIPSFLGSMGSLRHLGLNSANFCGVIPHQLGKLSSLLYLNLGGNSDLYADNLRWMSNLSSIQYLDLSFANLHKEVDWLQIISKFPSLLKLYLADCQLDSLNPSLGFVNFTSLQVLYLPNNHFNHEIPNWFSNISTSLFVLDLRNCSLKGEIPHGILNFQKLKSLLLNSNLLTGKIPESLGRVKHLINLDLRFNSLSGPIPSSIGNLSYLGDLFLYDNQLNGTIPKSLALLSNLKALLVGYNLLTGTVDEGHFTKLSKLKYLDMSFTSLFFNVNSNWVPPFQLEYAWMSSCKIGPNFPTWLQTQRSLKILEMFQTGISDKAPSWLWNWTSSIEIIDLSSNRIEGDVSGIVLNSTILNLRSNHFKGRMPQLSTKVKVLNIANNSIYGSISTFLCQQRNVKNKLEILDASNNLLSGELSHCWKYWPSLIRLNFGSNSISGRIPYSMSSLVALQSLHLQNNSIIGEIPSSLKICSNLRLIDIGDNHLSGIIPLWIGDMTNLLILRLRSNRFKGHIPLQICQISSLRVLDLANNSLSGTIPKCLKNISAMAIREPNIRDISFNSLRYMYDSGSYIENLKLVPKGNELEYEKNLAFVKIIDLSSNNLSGSILVEISILSELHFLNLSRNHLMGNIPEKIGSMKELESIDLSQNHLSGKIPPSLSNLTFLSHLDLSYNNFTGKIPSSTQLQSFDALSYIGNPQLCGDPLPKSCTIEEEYLNKSPIGKKEDEYKSSSFYIGMGVGFTTSFCAICGTLFFNRTYRHAYFRFADYIKDWIYVTTVLKMNWLLKKVRGCHLSKRKTSLSS</sequence>
<keyword evidence="5 12" id="KW-0812">Transmembrane</keyword>
<dbReference type="InterPro" id="IPR032675">
    <property type="entry name" value="LRR_dom_sf"/>
</dbReference>
<keyword evidence="11" id="KW-0325">Glycoprotein</keyword>
<keyword evidence="17" id="KW-1185">Reference proteome</keyword>
<protein>
    <recommendedName>
        <fullName evidence="18">Leucine-rich repeat-containing N-terminal plant-type domain-containing protein</fullName>
    </recommendedName>
</protein>
<accession>A0A7N2LLW2</accession>
<dbReference type="InterPro" id="IPR046956">
    <property type="entry name" value="RLP23-like"/>
</dbReference>
<dbReference type="Pfam" id="PF08263">
    <property type="entry name" value="LRRNT_2"/>
    <property type="match status" value="1"/>
</dbReference>
<dbReference type="OMA" id="WVESISM"/>
<feature type="signal peptide" evidence="13">
    <location>
        <begin position="1"/>
        <end position="21"/>
    </location>
</feature>
<dbReference type="GeneID" id="115989911"/>
<dbReference type="SUPFAM" id="SSF52058">
    <property type="entry name" value="L domain-like"/>
    <property type="match status" value="3"/>
</dbReference>
<evidence type="ECO:0000259" key="14">
    <source>
        <dbReference type="Pfam" id="PF08263"/>
    </source>
</evidence>
<dbReference type="InterPro" id="IPR001611">
    <property type="entry name" value="Leu-rich_rpt"/>
</dbReference>
<reference evidence="16 17" key="1">
    <citation type="journal article" date="2016" name="G3 (Bethesda)">
        <title>First Draft Assembly and Annotation of the Genome of a California Endemic Oak Quercus lobata Nee (Fagaceae).</title>
        <authorList>
            <person name="Sork V.L."/>
            <person name="Fitz-Gibbon S.T."/>
            <person name="Puiu D."/>
            <person name="Crepeau M."/>
            <person name="Gugger P.F."/>
            <person name="Sherman R."/>
            <person name="Stevens K."/>
            <person name="Langley C.H."/>
            <person name="Pellegrini M."/>
            <person name="Salzberg S.L."/>
        </authorList>
    </citation>
    <scope>NUCLEOTIDE SEQUENCE [LARGE SCALE GENOMIC DNA]</scope>
    <source>
        <strain evidence="16 17">cv. SW786</strain>
    </source>
</reference>
<evidence type="ECO:0000313" key="16">
    <source>
        <dbReference type="EnsemblPlants" id="QL05p010029:mrna:CDS:2"/>
    </source>
</evidence>
<dbReference type="EnsemblPlants" id="QL05p010029:mrna">
    <property type="protein sequence ID" value="QL05p010029:mrna:CDS:2"/>
    <property type="gene ID" value="QL05p010029"/>
</dbReference>
<dbReference type="Pfam" id="PF00560">
    <property type="entry name" value="LRR_1"/>
    <property type="match status" value="7"/>
</dbReference>
<dbReference type="FunFam" id="3.80.10.10:FF:000095">
    <property type="entry name" value="LRR receptor-like serine/threonine-protein kinase GSO1"/>
    <property type="match status" value="2"/>
</dbReference>